<feature type="compositionally biased region" description="Polar residues" evidence="2">
    <location>
        <begin position="845"/>
        <end position="855"/>
    </location>
</feature>
<feature type="compositionally biased region" description="Polar residues" evidence="2">
    <location>
        <begin position="877"/>
        <end position="888"/>
    </location>
</feature>
<feature type="compositionally biased region" description="Acidic residues" evidence="2">
    <location>
        <begin position="1162"/>
        <end position="1171"/>
    </location>
</feature>
<feature type="compositionally biased region" description="Acidic residues" evidence="2">
    <location>
        <begin position="627"/>
        <end position="637"/>
    </location>
</feature>
<feature type="compositionally biased region" description="Gly residues" evidence="2">
    <location>
        <begin position="1113"/>
        <end position="1123"/>
    </location>
</feature>
<feature type="compositionally biased region" description="Low complexity" evidence="2">
    <location>
        <begin position="23"/>
        <end position="37"/>
    </location>
</feature>
<feature type="compositionally biased region" description="Acidic residues" evidence="2">
    <location>
        <begin position="1188"/>
        <end position="1215"/>
    </location>
</feature>
<evidence type="ECO:0000313" key="3">
    <source>
        <dbReference type="EMBL" id="KAG7355171.1"/>
    </source>
</evidence>
<evidence type="ECO:0000313" key="4">
    <source>
        <dbReference type="Proteomes" id="UP000693970"/>
    </source>
</evidence>
<feature type="compositionally biased region" description="Basic residues" evidence="2">
    <location>
        <begin position="1264"/>
        <end position="1273"/>
    </location>
</feature>
<feature type="compositionally biased region" description="Acidic residues" evidence="2">
    <location>
        <begin position="279"/>
        <end position="292"/>
    </location>
</feature>
<feature type="compositionally biased region" description="Basic and acidic residues" evidence="2">
    <location>
        <begin position="945"/>
        <end position="955"/>
    </location>
</feature>
<feature type="compositionally biased region" description="Basic and acidic residues" evidence="2">
    <location>
        <begin position="789"/>
        <end position="799"/>
    </location>
</feature>
<comment type="caution">
    <text evidence="3">The sequence shown here is derived from an EMBL/GenBank/DDBJ whole genome shotgun (WGS) entry which is preliminary data.</text>
</comment>
<feature type="compositionally biased region" description="Acidic residues" evidence="2">
    <location>
        <begin position="213"/>
        <end position="252"/>
    </location>
</feature>
<dbReference type="Proteomes" id="UP000693970">
    <property type="component" value="Unassembled WGS sequence"/>
</dbReference>
<gene>
    <name evidence="3" type="ORF">IV203_004527</name>
</gene>
<feature type="region of interest" description="Disordered" evidence="2">
    <location>
        <begin position="609"/>
        <end position="637"/>
    </location>
</feature>
<keyword evidence="1" id="KW-0175">Coiled coil</keyword>
<feature type="compositionally biased region" description="Low complexity" evidence="2">
    <location>
        <begin position="1274"/>
        <end position="1291"/>
    </location>
</feature>
<organism evidence="3 4">
    <name type="scientific">Nitzschia inconspicua</name>
    <dbReference type="NCBI Taxonomy" id="303405"/>
    <lineage>
        <taxon>Eukaryota</taxon>
        <taxon>Sar</taxon>
        <taxon>Stramenopiles</taxon>
        <taxon>Ochrophyta</taxon>
        <taxon>Bacillariophyta</taxon>
        <taxon>Bacillariophyceae</taxon>
        <taxon>Bacillariophycidae</taxon>
        <taxon>Bacillariales</taxon>
        <taxon>Bacillariaceae</taxon>
        <taxon>Nitzschia</taxon>
    </lineage>
</organism>
<feature type="compositionally biased region" description="Polar residues" evidence="2">
    <location>
        <begin position="919"/>
        <end position="929"/>
    </location>
</feature>
<evidence type="ECO:0000256" key="2">
    <source>
        <dbReference type="SAM" id="MobiDB-lite"/>
    </source>
</evidence>
<accession>A0A9K3L5H2</accession>
<feature type="compositionally biased region" description="Acidic residues" evidence="2">
    <location>
        <begin position="451"/>
        <end position="465"/>
    </location>
</feature>
<reference evidence="3" key="1">
    <citation type="journal article" date="2021" name="Sci. Rep.">
        <title>Diploid genomic architecture of Nitzschia inconspicua, an elite biomass production diatom.</title>
        <authorList>
            <person name="Oliver A."/>
            <person name="Podell S."/>
            <person name="Pinowska A."/>
            <person name="Traller J.C."/>
            <person name="Smith S.R."/>
            <person name="McClure R."/>
            <person name="Beliaev A."/>
            <person name="Bohutskyi P."/>
            <person name="Hill E.A."/>
            <person name="Rabines A."/>
            <person name="Zheng H."/>
            <person name="Allen L.Z."/>
            <person name="Kuo A."/>
            <person name="Grigoriev I.V."/>
            <person name="Allen A.E."/>
            <person name="Hazlebeck D."/>
            <person name="Allen E.E."/>
        </authorList>
    </citation>
    <scope>NUCLEOTIDE SEQUENCE</scope>
    <source>
        <strain evidence="3">Hildebrandi</strain>
    </source>
</reference>
<feature type="coiled-coil region" evidence="1">
    <location>
        <begin position="739"/>
        <end position="766"/>
    </location>
</feature>
<proteinExistence type="predicted"/>
<name>A0A9K3L5H2_9STRA</name>
<feature type="compositionally biased region" description="Basic and acidic residues" evidence="2">
    <location>
        <begin position="1086"/>
        <end position="1112"/>
    </location>
</feature>
<feature type="region of interest" description="Disordered" evidence="2">
    <location>
        <begin position="777"/>
        <end position="1215"/>
    </location>
</feature>
<feature type="compositionally biased region" description="Acidic residues" evidence="2">
    <location>
        <begin position="1070"/>
        <end position="1080"/>
    </location>
</feature>
<sequence>MANPKTFSHNKNQFDIGVVSKETLSNSTSSSTAVVSSKKVDDNNGSNTGTAAPSTSFEELTKDLMMMDDANLDDDNDETNDDDLLSTQELDWNLQHGDDDNDDSSTSAGSVVKEATKMETKEKEKNNHVDEDDLHMEDDETSKDESSSQSNDSSDEQDVQKDESSPVSCGRKKTSVSPIKETTASEKDVDSGSPTKEDEAASKNVNAETYNHEEDEGDDSDSVGSDNEEEDVSEEEEDDDDQTVAMSEDEDSNSNSNRNIEETSKPTENSSKPTTEADASGEDSDAWLDGSDDEGKKWRDNLAQSEDDDDSDGGEQELDSQSIGDKDADNTASAAAANEVDKSGQDLAATTPRRSVRAPKPRKMYSNEHEPTTTALQKKKRVPAKKVWAAVLDQMYTDVEDRNSVTTKQMRIALSEKFGCKMNKKWKEAINERLHDLVNGTIKQTNVNVGEDADLSSEDDADDEASVATEEARQDGSDYEDDVKTSRSKRTSKRSRAKNAKSPRRKSRRDSKRSERKAARAAKMIEMQKLRRKQLLEEKVRNEEMQLNQSKEDQERAEAIAAKFETNTDELRLKRLEDRLDLLQQLDQKRISVIKMKDDTPIIKVEPSVEEEQVQVQEETAVKEESQSEESSSEEEDLVIVGIKKPMKPLKPLQNHLPSTALDVLNGIRSPEAKKFRARRHANSMPFANGSKSSVIITSPSKSMGARFALRNALRQKQRKMGNLWLARELGYKREEDHIKDCMTAAEQKRELVMKLEEERLKANERKNLRERLLLQEANEFEDQNDNETVTKVRPSGEGKDEEEDEELQMAKEIEQGSQSEVESPDDEDASVNGDESQVRIGMETESNGLETQPLETVHALNGILKMEHSNKPADGSISSINPSSQGDTPPLGSEGSYDPVHNTQNVLMEKDEDFKSQLLETQPQTSLPEVNDKDGPPIENESTEALHADDEKHSVSAGNEEGSDEEEVEADFKEDVADAEDENTSPHDTRPKNSLWQEALRREAEKLKKQKSRKGGLVEEEAEEEEEEEVAGLEDFGFTVSKKKKDDDEDEDNVDDELDEEDLKHIVDEVSDNEGDEEAGMAARRRLEAQEEKRLHKEFMRRTREGHDGRRGGIAGGSGARGLHGFDQLVAPDNREDAKRLGLLNDDELDSEDEKEKDGPNDDEEEDETALLDQDLRRRHSLQSDVNVEDEYSSSEEEEELQIGDDANESDIEEEISQRRLTKLFKKRATMKDYERLYGKSEEFSQQRLIDEDESMKEELKKMRNGLIRRRSVSSSISQSSHSSNTGSQQALFGPPYKRQRGNFGSIATRSGGSLSVALLASRKVVRKTSFLGGPRAGSGITKEHSQSLSSTQFLFQNQSHSNSHLNSSSDLDVGASAGTKLKFGSNHHTTTLFSRVVGRG</sequence>
<feature type="compositionally biased region" description="Basic residues" evidence="2">
    <location>
        <begin position="354"/>
        <end position="363"/>
    </location>
</feature>
<feature type="compositionally biased region" description="Basic residues" evidence="2">
    <location>
        <begin position="486"/>
        <end position="511"/>
    </location>
</feature>
<feature type="region of interest" description="Disordered" evidence="2">
    <location>
        <begin position="1264"/>
        <end position="1299"/>
    </location>
</feature>
<feature type="compositionally biased region" description="Acidic residues" evidence="2">
    <location>
        <begin position="1048"/>
        <end position="1062"/>
    </location>
</feature>
<keyword evidence="4" id="KW-1185">Reference proteome</keyword>
<feature type="region of interest" description="Disordered" evidence="2">
    <location>
        <begin position="450"/>
        <end position="519"/>
    </location>
</feature>
<feature type="compositionally biased region" description="Acidic residues" evidence="2">
    <location>
        <begin position="130"/>
        <end position="142"/>
    </location>
</feature>
<feature type="region of interest" description="Disordered" evidence="2">
    <location>
        <begin position="23"/>
        <end position="383"/>
    </location>
</feature>
<dbReference type="OrthoDB" id="49681at2759"/>
<dbReference type="EMBL" id="JAGRRH010000016">
    <property type="protein sequence ID" value="KAG7355171.1"/>
    <property type="molecule type" value="Genomic_DNA"/>
</dbReference>
<feature type="compositionally biased region" description="Basic and acidic residues" evidence="2">
    <location>
        <begin position="114"/>
        <end position="129"/>
    </location>
</feature>
<feature type="compositionally biased region" description="Polar residues" evidence="2">
    <location>
        <begin position="43"/>
        <end position="58"/>
    </location>
</feature>
<feature type="compositionally biased region" description="Acidic residues" evidence="2">
    <location>
        <begin position="70"/>
        <end position="84"/>
    </location>
</feature>
<reference evidence="3" key="2">
    <citation type="submission" date="2021-04" db="EMBL/GenBank/DDBJ databases">
        <authorList>
            <person name="Podell S."/>
        </authorList>
    </citation>
    <scope>NUCLEOTIDE SEQUENCE</scope>
    <source>
        <strain evidence="3">Hildebrandi</strain>
    </source>
</reference>
<feature type="compositionally biased region" description="Acidic residues" evidence="2">
    <location>
        <begin position="305"/>
        <end position="318"/>
    </location>
</feature>
<evidence type="ECO:0000256" key="1">
    <source>
        <dbReference type="SAM" id="Coils"/>
    </source>
</evidence>
<feature type="compositionally biased region" description="Basic and acidic residues" evidence="2">
    <location>
        <begin position="183"/>
        <end position="201"/>
    </location>
</feature>
<protein>
    <submittedName>
        <fullName evidence="3">Uncharacterized protein</fullName>
    </submittedName>
</protein>
<feature type="compositionally biased region" description="Acidic residues" evidence="2">
    <location>
        <begin position="1019"/>
        <end position="1033"/>
    </location>
</feature>